<organism evidence="1">
    <name type="scientific">uncultured Caudovirales phage</name>
    <dbReference type="NCBI Taxonomy" id="2100421"/>
    <lineage>
        <taxon>Viruses</taxon>
        <taxon>Duplodnaviria</taxon>
        <taxon>Heunggongvirae</taxon>
        <taxon>Uroviricota</taxon>
        <taxon>Caudoviricetes</taxon>
        <taxon>Peduoviridae</taxon>
        <taxon>Maltschvirus</taxon>
        <taxon>Maltschvirus maltsch</taxon>
    </lineage>
</organism>
<accession>A0A6J7WV82</accession>
<protein>
    <submittedName>
        <fullName evidence="1">Uncharacterized protein</fullName>
    </submittedName>
</protein>
<reference evidence="1" key="1">
    <citation type="submission" date="2020-05" db="EMBL/GenBank/DDBJ databases">
        <authorList>
            <person name="Chiriac C."/>
            <person name="Salcher M."/>
            <person name="Ghai R."/>
            <person name="Kavagutti S V."/>
        </authorList>
    </citation>
    <scope>NUCLEOTIDE SEQUENCE</scope>
</reference>
<gene>
    <name evidence="1" type="ORF">UFOVP246_31</name>
</gene>
<proteinExistence type="predicted"/>
<evidence type="ECO:0000313" key="1">
    <source>
        <dbReference type="EMBL" id="CAB5220738.1"/>
    </source>
</evidence>
<sequence length="593" mass="64991">MSSNREPVQIVEIDLDYCSLTYGTLPCTAVLGTTGVRKCYNTYKTCQAATVFNKTTKTYRFAGPRVNFPITIGTYFPVLNSISAISTTVNVAGSNESLNAFGRRATVTISLQDFPYDDILTDKYQAGRISGASQTDEGGYQPKDRGTFFTKLRSRNPYYVGRPLRIIDGYIDDGILSGTRTRGYIITNMTGPDSSGVVTFEAKDILALADDKKAVAPAAARGNLIADITLSGTTLTLQPAGIGDLEYSASGYAVVGSEIVSFTRVADVVTLTARGLRGTVAAAHTALDTFQQVIDYSHQRVDDVIYDLLVNYAKIPSSYIDFPTWQAEVTTWMASLYLDTTITKPTGVNTLIGELAVLGISIWWDDVNQKIGLKANRPIYNDTVVPISDRNNIKDIDQEDQDQYRLTQIHFYSVQADPTKDVSSKENYNRLVVTIDTTAENVLAYGDTRVREITCRWLNVGSDAVTGILSRRLLKRFNSAPVNYKILLDAKDRTLALTDVITVNSRVVADDTGNPVDTYMQVIKLVESNYGHEVEVTAQAYQYLGRYGRVMATGANNYPVSTALEKSKGGYICGGTYAAPTNFADGTTPYVMI</sequence>
<dbReference type="EMBL" id="LR798291">
    <property type="protein sequence ID" value="CAB5220738.1"/>
    <property type="molecule type" value="Genomic_DNA"/>
</dbReference>
<name>A0A6J7WV82_9CAUD</name>